<dbReference type="PANTHER" id="PTHR10677">
    <property type="entry name" value="UBIQUILIN"/>
    <property type="match status" value="1"/>
</dbReference>
<evidence type="ECO:0000313" key="3">
    <source>
        <dbReference type="EMBL" id="PCG68231.1"/>
    </source>
</evidence>
<dbReference type="AlphaFoldDB" id="A0A2A4J8D9"/>
<dbReference type="InterPro" id="IPR015940">
    <property type="entry name" value="UBA"/>
</dbReference>
<accession>A0A2A4J8D9</accession>
<protein>
    <recommendedName>
        <fullName evidence="2">UBA domain-containing protein</fullName>
    </recommendedName>
</protein>
<dbReference type="Pfam" id="PF00627">
    <property type="entry name" value="UBA"/>
    <property type="match status" value="1"/>
</dbReference>
<dbReference type="GO" id="GO:0031593">
    <property type="term" value="F:polyubiquitin modification-dependent protein binding"/>
    <property type="evidence" value="ECO:0007669"/>
    <property type="project" value="TreeGrafter"/>
</dbReference>
<dbReference type="GO" id="GO:0005829">
    <property type="term" value="C:cytosol"/>
    <property type="evidence" value="ECO:0007669"/>
    <property type="project" value="TreeGrafter"/>
</dbReference>
<reference evidence="3" key="1">
    <citation type="submission" date="2017-09" db="EMBL/GenBank/DDBJ databases">
        <title>Contemporary evolution of a Lepidopteran species, Heliothis virescens, in response to modern agricultural practices.</title>
        <authorList>
            <person name="Fritz M.L."/>
            <person name="Deyonke A.M."/>
            <person name="Papanicolaou A."/>
            <person name="Micinski S."/>
            <person name="Westbrook J."/>
            <person name="Gould F."/>
        </authorList>
    </citation>
    <scope>NUCLEOTIDE SEQUENCE [LARGE SCALE GENOMIC DNA]</scope>
    <source>
        <strain evidence="3">HvINT-</strain>
        <tissue evidence="3">Whole body</tissue>
    </source>
</reference>
<evidence type="ECO:0000259" key="2">
    <source>
        <dbReference type="PROSITE" id="PS50030"/>
    </source>
</evidence>
<dbReference type="STRING" id="7102.A0A2A4J8D9"/>
<feature type="domain" description="UBA" evidence="2">
    <location>
        <begin position="18"/>
        <end position="62"/>
    </location>
</feature>
<dbReference type="FunFam" id="1.10.8.10:FF:000077">
    <property type="entry name" value="Ubiquilin like"/>
    <property type="match status" value="1"/>
</dbReference>
<dbReference type="PANTHER" id="PTHR10677:SF3">
    <property type="entry name" value="FI07626P-RELATED"/>
    <property type="match status" value="1"/>
</dbReference>
<organism evidence="3">
    <name type="scientific">Heliothis virescens</name>
    <name type="common">Tobacco budworm moth</name>
    <dbReference type="NCBI Taxonomy" id="7102"/>
    <lineage>
        <taxon>Eukaryota</taxon>
        <taxon>Metazoa</taxon>
        <taxon>Ecdysozoa</taxon>
        <taxon>Arthropoda</taxon>
        <taxon>Hexapoda</taxon>
        <taxon>Insecta</taxon>
        <taxon>Pterygota</taxon>
        <taxon>Neoptera</taxon>
        <taxon>Endopterygota</taxon>
        <taxon>Lepidoptera</taxon>
        <taxon>Glossata</taxon>
        <taxon>Ditrysia</taxon>
        <taxon>Noctuoidea</taxon>
        <taxon>Noctuidae</taxon>
        <taxon>Heliothinae</taxon>
        <taxon>Heliothis</taxon>
    </lineage>
</organism>
<dbReference type="SMART" id="SM00165">
    <property type="entry name" value="UBA"/>
    <property type="match status" value="1"/>
</dbReference>
<dbReference type="InterPro" id="IPR015496">
    <property type="entry name" value="Ubiquilin"/>
</dbReference>
<dbReference type="CDD" id="cd14399">
    <property type="entry name" value="UBA_PLICs"/>
    <property type="match status" value="1"/>
</dbReference>
<sequence length="68" mass="7518">MQRMMSAMANNQTNSSQPPEQRYSQQLEQLTAMGFLNREANLQALIATFGDVNAAVERLLALGQLSMS</sequence>
<comment type="caution">
    <text evidence="3">The sequence shown here is derived from an EMBL/GenBank/DDBJ whole genome shotgun (WGS) entry which is preliminary data.</text>
</comment>
<evidence type="ECO:0000256" key="1">
    <source>
        <dbReference type="SAM" id="MobiDB-lite"/>
    </source>
</evidence>
<dbReference type="InterPro" id="IPR009060">
    <property type="entry name" value="UBA-like_sf"/>
</dbReference>
<feature type="region of interest" description="Disordered" evidence="1">
    <location>
        <begin position="1"/>
        <end position="24"/>
    </location>
</feature>
<dbReference type="PROSITE" id="PS50030">
    <property type="entry name" value="UBA"/>
    <property type="match status" value="1"/>
</dbReference>
<dbReference type="Gene3D" id="1.10.8.10">
    <property type="entry name" value="DNA helicase RuvA subunit, C-terminal domain"/>
    <property type="match status" value="1"/>
</dbReference>
<feature type="compositionally biased region" description="Polar residues" evidence="1">
    <location>
        <begin position="8"/>
        <end position="24"/>
    </location>
</feature>
<dbReference type="SUPFAM" id="SSF46934">
    <property type="entry name" value="UBA-like"/>
    <property type="match status" value="1"/>
</dbReference>
<name>A0A2A4J8D9_HELVI</name>
<dbReference type="EMBL" id="NWSH01002469">
    <property type="protein sequence ID" value="PCG68231.1"/>
    <property type="molecule type" value="Genomic_DNA"/>
</dbReference>
<proteinExistence type="predicted"/>
<dbReference type="GO" id="GO:0006511">
    <property type="term" value="P:ubiquitin-dependent protein catabolic process"/>
    <property type="evidence" value="ECO:0007669"/>
    <property type="project" value="TreeGrafter"/>
</dbReference>
<gene>
    <name evidence="3" type="ORF">B5V51_5453</name>
</gene>